<organism evidence="1">
    <name type="scientific">bioreactor metagenome</name>
    <dbReference type="NCBI Taxonomy" id="1076179"/>
    <lineage>
        <taxon>unclassified sequences</taxon>
        <taxon>metagenomes</taxon>
        <taxon>ecological metagenomes</taxon>
    </lineage>
</organism>
<accession>A0A645IIJ9</accession>
<protein>
    <submittedName>
        <fullName evidence="1">Uncharacterized protein</fullName>
    </submittedName>
</protein>
<sequence length="51" mass="5788">MDGPPIDIHSIDPFTVSLNIPQAEEQHIFGKLVTSNLELLQLKCYNMFTNN</sequence>
<reference evidence="1" key="1">
    <citation type="submission" date="2019-08" db="EMBL/GenBank/DDBJ databases">
        <authorList>
            <person name="Kucharzyk K."/>
            <person name="Murdoch R.W."/>
            <person name="Higgins S."/>
            <person name="Loffler F."/>
        </authorList>
    </citation>
    <scope>NUCLEOTIDE SEQUENCE</scope>
</reference>
<gene>
    <name evidence="1" type="ORF">SDC9_198445</name>
</gene>
<dbReference type="AlphaFoldDB" id="A0A645IIJ9"/>
<dbReference type="EMBL" id="VSSQ01115307">
    <property type="protein sequence ID" value="MPN50806.1"/>
    <property type="molecule type" value="Genomic_DNA"/>
</dbReference>
<comment type="caution">
    <text evidence="1">The sequence shown here is derived from an EMBL/GenBank/DDBJ whole genome shotgun (WGS) entry which is preliminary data.</text>
</comment>
<proteinExistence type="predicted"/>
<name>A0A645IIJ9_9ZZZZ</name>
<evidence type="ECO:0000313" key="1">
    <source>
        <dbReference type="EMBL" id="MPN50806.1"/>
    </source>
</evidence>